<evidence type="ECO:0000256" key="4">
    <source>
        <dbReference type="ARBA" id="ARBA00022980"/>
    </source>
</evidence>
<evidence type="ECO:0000256" key="2">
    <source>
        <dbReference type="ARBA" id="ARBA00022730"/>
    </source>
</evidence>
<keyword evidence="4 9" id="KW-0689">Ribosomal protein</keyword>
<dbReference type="GO" id="GO:1990904">
    <property type="term" value="C:ribonucleoprotein complex"/>
    <property type="evidence" value="ECO:0007669"/>
    <property type="project" value="UniProtKB-KW"/>
</dbReference>
<geneLocation type="plastid" evidence="9"/>
<dbReference type="HAMAP" id="MF_01328_B">
    <property type="entry name" value="Ribosomal_uL4_B"/>
    <property type="match status" value="1"/>
</dbReference>
<dbReference type="PANTHER" id="PTHR10746:SF17">
    <property type="entry name" value="LARGE RIBOSOMAL SUBUNIT PROTEIN UL4C"/>
    <property type="match status" value="1"/>
</dbReference>
<dbReference type="SUPFAM" id="SSF52166">
    <property type="entry name" value="Ribosomal protein L4"/>
    <property type="match status" value="1"/>
</dbReference>
<feature type="region of interest" description="Disordered" evidence="8">
    <location>
        <begin position="36"/>
        <end position="71"/>
    </location>
</feature>
<dbReference type="Pfam" id="PF00573">
    <property type="entry name" value="Ribosomal_L4"/>
    <property type="match status" value="1"/>
</dbReference>
<dbReference type="NCBIfam" id="TIGR03953">
    <property type="entry name" value="rplD_bact"/>
    <property type="match status" value="1"/>
</dbReference>
<evidence type="ECO:0000256" key="1">
    <source>
        <dbReference type="ARBA" id="ARBA00010528"/>
    </source>
</evidence>
<dbReference type="GO" id="GO:0019843">
    <property type="term" value="F:rRNA binding"/>
    <property type="evidence" value="ECO:0007669"/>
    <property type="project" value="UniProtKB-KW"/>
</dbReference>
<evidence type="ECO:0000256" key="8">
    <source>
        <dbReference type="SAM" id="MobiDB-lite"/>
    </source>
</evidence>
<evidence type="ECO:0000313" key="9">
    <source>
        <dbReference type="EMBL" id="AIM52726.1"/>
    </source>
</evidence>
<dbReference type="GO" id="GO:0006412">
    <property type="term" value="P:translation"/>
    <property type="evidence" value="ECO:0007669"/>
    <property type="project" value="InterPro"/>
</dbReference>
<dbReference type="GO" id="GO:0003735">
    <property type="term" value="F:structural constituent of ribosome"/>
    <property type="evidence" value="ECO:0007669"/>
    <property type="project" value="InterPro"/>
</dbReference>
<feature type="compositionally biased region" description="Low complexity" evidence="8">
    <location>
        <begin position="56"/>
        <end position="67"/>
    </location>
</feature>
<dbReference type="Gene3D" id="3.40.1370.10">
    <property type="match status" value="1"/>
</dbReference>
<reference evidence="9" key="1">
    <citation type="journal article" date="2015" name="Sci. Rep.">
        <title>Updating algal evolutionary relationships through plastid genome sequencing: did alveolate plastids emerge through endosymbiosis of an ochrophyte?</title>
        <authorList>
            <person name="Sevcikova T."/>
            <person name="Horak A."/>
            <person name="Klimes V."/>
            <person name="Zbrankova V."/>
            <person name="Demir-Hilton E."/>
            <person name="Sudek S."/>
            <person name="Jenkins J."/>
            <person name="Schmutz J."/>
            <person name="Pribyl P."/>
            <person name="Fousek J."/>
            <person name="Vlcek C."/>
            <person name="Lang B.F."/>
            <person name="Obornik M."/>
            <person name="Worden A.Z."/>
            <person name="Elias M."/>
        </authorList>
    </citation>
    <scope>NUCLEOTIDE SEQUENCE</scope>
</reference>
<protein>
    <recommendedName>
        <fullName evidence="6">Large ribosomal subunit protein uL4c</fullName>
    </recommendedName>
    <alternativeName>
        <fullName evidence="7">50S ribosomal protein L4, chloroplastic</fullName>
    </alternativeName>
</protein>
<accession>A0A0D3ML06</accession>
<proteinExistence type="inferred from homology"/>
<keyword evidence="3" id="KW-0694">RNA-binding</keyword>
<name>A0A0D3ML06_9STRA</name>
<comment type="similarity">
    <text evidence="1">Belongs to the universal ribosomal protein uL4 family.</text>
</comment>
<gene>
    <name evidence="9" type="primary">rpl4</name>
</gene>
<keyword evidence="5" id="KW-0687">Ribonucleoprotein</keyword>
<evidence type="ECO:0000256" key="5">
    <source>
        <dbReference type="ARBA" id="ARBA00023274"/>
    </source>
</evidence>
<keyword evidence="9" id="KW-0934">Plastid</keyword>
<dbReference type="InterPro" id="IPR013005">
    <property type="entry name" value="Ribosomal_uL4-like"/>
</dbReference>
<dbReference type="EMBL" id="KJ877675">
    <property type="protein sequence ID" value="AIM52726.1"/>
    <property type="molecule type" value="Genomic_DNA"/>
</dbReference>
<dbReference type="InterPro" id="IPR002136">
    <property type="entry name" value="Ribosomal_uL4"/>
</dbReference>
<dbReference type="AlphaFoldDB" id="A0A0D3ML06"/>
<sequence>METKISLNNFERKKKAIGLIHKVYLAQLKTSRKYTASTKTKSEVRGGGRKPWKQKGSGNARAGSSRSPLWSGGGVIFGPKPRTVKKKINKKEKRLAIISALYLKKQQLVFVDELSFEDFNAKSKTKNVLTFLDSLKVNSNSKILFILTKPNHDFWLATRNLKNVEVTVANCLNIDQLLKTNQIILSNTSLELINLTYGKSDA</sequence>
<dbReference type="GO" id="GO:0005840">
    <property type="term" value="C:ribosome"/>
    <property type="evidence" value="ECO:0007669"/>
    <property type="project" value="UniProtKB-KW"/>
</dbReference>
<evidence type="ECO:0000256" key="3">
    <source>
        <dbReference type="ARBA" id="ARBA00022884"/>
    </source>
</evidence>
<dbReference type="PANTHER" id="PTHR10746">
    <property type="entry name" value="50S RIBOSOMAL PROTEIN L4"/>
    <property type="match status" value="1"/>
</dbReference>
<organism evidence="9">
    <name type="scientific">Ochromonas sp. CCMP1393</name>
    <dbReference type="NCBI Taxonomy" id="420556"/>
    <lineage>
        <taxon>Eukaryota</taxon>
        <taxon>Sar</taxon>
        <taxon>Stramenopiles</taxon>
        <taxon>Ochrophyta</taxon>
        <taxon>Chrysophyceae</taxon>
        <taxon>Chromulinales</taxon>
        <taxon>Chromulinaceae</taxon>
        <taxon>Ochromonas</taxon>
    </lineage>
</organism>
<dbReference type="InterPro" id="IPR023574">
    <property type="entry name" value="Ribosomal_uL4_dom_sf"/>
</dbReference>
<evidence type="ECO:0000256" key="7">
    <source>
        <dbReference type="ARBA" id="ARBA00035387"/>
    </source>
</evidence>
<keyword evidence="2" id="KW-0699">rRNA-binding</keyword>
<evidence type="ECO:0000256" key="6">
    <source>
        <dbReference type="ARBA" id="ARBA00035208"/>
    </source>
</evidence>